<evidence type="ECO:0000256" key="4">
    <source>
        <dbReference type="ARBA" id="ARBA00022741"/>
    </source>
</evidence>
<comment type="catalytic activity">
    <reaction evidence="1">
        <text>ATP + protein L-histidine = ADP + protein N-phospho-L-histidine.</text>
        <dbReference type="EC" id="2.7.13.3"/>
    </reaction>
</comment>
<evidence type="ECO:0000313" key="9">
    <source>
        <dbReference type="EMBL" id="MBO8454695.1"/>
    </source>
</evidence>
<accession>A0A940DQH2</accession>
<reference evidence="9" key="2">
    <citation type="journal article" date="2021" name="PeerJ">
        <title>Extensive microbial diversity within the chicken gut microbiome revealed by metagenomics and culture.</title>
        <authorList>
            <person name="Gilroy R."/>
            <person name="Ravi A."/>
            <person name="Getino M."/>
            <person name="Pursley I."/>
            <person name="Horton D.L."/>
            <person name="Alikhan N.F."/>
            <person name="Baker D."/>
            <person name="Gharbi K."/>
            <person name="Hall N."/>
            <person name="Watson M."/>
            <person name="Adriaenssens E.M."/>
            <person name="Foster-Nyarko E."/>
            <person name="Jarju S."/>
            <person name="Secka A."/>
            <person name="Antonio M."/>
            <person name="Oren A."/>
            <person name="Chaudhuri R.R."/>
            <person name="La Ragione R."/>
            <person name="Hildebrand F."/>
            <person name="Pallen M.J."/>
        </authorList>
    </citation>
    <scope>NUCLEOTIDE SEQUENCE</scope>
    <source>
        <strain evidence="9">F1-3629</strain>
    </source>
</reference>
<dbReference type="Gene3D" id="3.30.565.10">
    <property type="entry name" value="Histidine kinase-like ATPase, C-terminal domain"/>
    <property type="match status" value="1"/>
</dbReference>
<dbReference type="PROSITE" id="PS50109">
    <property type="entry name" value="HIS_KIN"/>
    <property type="match status" value="1"/>
</dbReference>
<dbReference type="InterPro" id="IPR000014">
    <property type="entry name" value="PAS"/>
</dbReference>
<dbReference type="GO" id="GO:0004673">
    <property type="term" value="F:protein histidine kinase activity"/>
    <property type="evidence" value="ECO:0007669"/>
    <property type="project" value="UniProtKB-EC"/>
</dbReference>
<evidence type="ECO:0000256" key="5">
    <source>
        <dbReference type="ARBA" id="ARBA00022777"/>
    </source>
</evidence>
<evidence type="ECO:0000256" key="6">
    <source>
        <dbReference type="ARBA" id="ARBA00022840"/>
    </source>
</evidence>
<dbReference type="InterPro" id="IPR005467">
    <property type="entry name" value="His_kinase_dom"/>
</dbReference>
<dbReference type="Pfam" id="PF13188">
    <property type="entry name" value="PAS_8"/>
    <property type="match status" value="1"/>
</dbReference>
<dbReference type="SUPFAM" id="SSF55874">
    <property type="entry name" value="ATPase domain of HSP90 chaperone/DNA topoisomerase II/histidine kinase"/>
    <property type="match status" value="1"/>
</dbReference>
<proteinExistence type="predicted"/>
<dbReference type="EC" id="2.7.13.3" evidence="2"/>
<organism evidence="9 10">
    <name type="scientific">Candidatus Cryptobacteroides gallistercoris</name>
    <dbReference type="NCBI Taxonomy" id="2840765"/>
    <lineage>
        <taxon>Bacteria</taxon>
        <taxon>Pseudomonadati</taxon>
        <taxon>Bacteroidota</taxon>
        <taxon>Bacteroidia</taxon>
        <taxon>Bacteroidales</taxon>
        <taxon>Candidatus Cryptobacteroides</taxon>
    </lineage>
</organism>
<gene>
    <name evidence="9" type="ORF">IAC07_08255</name>
</gene>
<feature type="domain" description="Histidine kinase" evidence="8">
    <location>
        <begin position="197"/>
        <end position="403"/>
    </location>
</feature>
<dbReference type="PANTHER" id="PTHR43065">
    <property type="entry name" value="SENSOR HISTIDINE KINASE"/>
    <property type="match status" value="1"/>
</dbReference>
<keyword evidence="3" id="KW-0808">Transferase</keyword>
<dbReference type="InterPro" id="IPR036890">
    <property type="entry name" value="HATPase_C_sf"/>
</dbReference>
<evidence type="ECO:0000313" key="10">
    <source>
        <dbReference type="Proteomes" id="UP000771749"/>
    </source>
</evidence>
<evidence type="ECO:0000256" key="3">
    <source>
        <dbReference type="ARBA" id="ARBA00022679"/>
    </source>
</evidence>
<dbReference type="InterPro" id="IPR003594">
    <property type="entry name" value="HATPase_dom"/>
</dbReference>
<evidence type="ECO:0000256" key="1">
    <source>
        <dbReference type="ARBA" id="ARBA00000085"/>
    </source>
</evidence>
<keyword evidence="5" id="KW-0418">Kinase</keyword>
<dbReference type="PANTHER" id="PTHR43065:SF46">
    <property type="entry name" value="C4-DICARBOXYLATE TRANSPORT SENSOR PROTEIN DCTB"/>
    <property type="match status" value="1"/>
</dbReference>
<evidence type="ECO:0000256" key="2">
    <source>
        <dbReference type="ARBA" id="ARBA00012438"/>
    </source>
</evidence>
<name>A0A940DQH2_9BACT</name>
<keyword evidence="7" id="KW-0902">Two-component regulatory system</keyword>
<keyword evidence="4" id="KW-0547">Nucleotide-binding</keyword>
<keyword evidence="6" id="KW-0067">ATP-binding</keyword>
<dbReference type="PRINTS" id="PR00344">
    <property type="entry name" value="BCTRLSENSOR"/>
</dbReference>
<protein>
    <recommendedName>
        <fullName evidence="2">histidine kinase</fullName>
        <ecNumber evidence="2">2.7.13.3</ecNumber>
    </recommendedName>
</protein>
<dbReference type="GO" id="GO:0005524">
    <property type="term" value="F:ATP binding"/>
    <property type="evidence" value="ECO:0007669"/>
    <property type="project" value="UniProtKB-KW"/>
</dbReference>
<reference evidence="9" key="1">
    <citation type="submission" date="2020-10" db="EMBL/GenBank/DDBJ databases">
        <authorList>
            <person name="Gilroy R."/>
        </authorList>
    </citation>
    <scope>NUCLEOTIDE SEQUENCE</scope>
    <source>
        <strain evidence="9">F1-3629</strain>
    </source>
</reference>
<dbReference type="GO" id="GO:0000160">
    <property type="term" value="P:phosphorelay signal transduction system"/>
    <property type="evidence" value="ECO:0007669"/>
    <property type="project" value="UniProtKB-KW"/>
</dbReference>
<dbReference type="EMBL" id="JADIMJ010000125">
    <property type="protein sequence ID" value="MBO8454695.1"/>
    <property type="molecule type" value="Genomic_DNA"/>
</dbReference>
<dbReference type="InterPro" id="IPR004358">
    <property type="entry name" value="Sig_transdc_His_kin-like_C"/>
</dbReference>
<dbReference type="Pfam" id="PF02518">
    <property type="entry name" value="HATPase_c"/>
    <property type="match status" value="1"/>
</dbReference>
<evidence type="ECO:0000256" key="7">
    <source>
        <dbReference type="ARBA" id="ARBA00023012"/>
    </source>
</evidence>
<dbReference type="SMART" id="SM00387">
    <property type="entry name" value="HATPase_c"/>
    <property type="match status" value="1"/>
</dbReference>
<dbReference type="AlphaFoldDB" id="A0A940DQH2"/>
<dbReference type="Proteomes" id="UP000771749">
    <property type="component" value="Unassembled WGS sequence"/>
</dbReference>
<evidence type="ECO:0000259" key="8">
    <source>
        <dbReference type="PROSITE" id="PS50109"/>
    </source>
</evidence>
<comment type="caution">
    <text evidence="9">The sequence shown here is derived from an EMBL/GenBank/DDBJ whole genome shotgun (WGS) entry which is preliminary data.</text>
</comment>
<sequence>MTGWILITAGAVLCTLVFSGIYFTSMTRRKVSYMLDALEDKETNFRFREEKWPDRKFNRTLNRIRGIFEKEQAEILEQEKYFGKMLDNVQTGIVVISEGERIEYCNKKALSLLGMATFSTVRQLRRTNPSLAEAFTLVAEGHEKKAGCTSEASTMTFSITASSAELRGKRVKIVAFNDISSDIEENETASWARLIRVLTHEIMNTVTPIASLSEALAKKEGSGMPESAVKSGLETIATSSRSLIKFVNSYRSLTHIPTPEKRAFYLRELLDNVLNLTGKELSASGVTCTFREDPEDLLLYADMGQISQIFINMLKNAAQAGASKIDISARLDKAESIVIDISNNGSPISRESQEEIFVPFYTTKPSGTGIGLSLSRQIMRLHNGTIRLTRSDDAVTTFTLIFR</sequence>